<evidence type="ECO:0000256" key="1">
    <source>
        <dbReference type="SAM" id="MobiDB-lite"/>
    </source>
</evidence>
<dbReference type="AlphaFoldDB" id="A0A0A9BCG2"/>
<evidence type="ECO:0000313" key="2">
    <source>
        <dbReference type="EMBL" id="JAD56992.1"/>
    </source>
</evidence>
<protein>
    <submittedName>
        <fullName evidence="2">Uncharacterized protein</fullName>
    </submittedName>
</protein>
<dbReference type="EMBL" id="GBRH01240903">
    <property type="protein sequence ID" value="JAD56992.1"/>
    <property type="molecule type" value="Transcribed_RNA"/>
</dbReference>
<organism evidence="2">
    <name type="scientific">Arundo donax</name>
    <name type="common">Giant reed</name>
    <name type="synonym">Donax arundinaceus</name>
    <dbReference type="NCBI Taxonomy" id="35708"/>
    <lineage>
        <taxon>Eukaryota</taxon>
        <taxon>Viridiplantae</taxon>
        <taxon>Streptophyta</taxon>
        <taxon>Embryophyta</taxon>
        <taxon>Tracheophyta</taxon>
        <taxon>Spermatophyta</taxon>
        <taxon>Magnoliopsida</taxon>
        <taxon>Liliopsida</taxon>
        <taxon>Poales</taxon>
        <taxon>Poaceae</taxon>
        <taxon>PACMAD clade</taxon>
        <taxon>Arundinoideae</taxon>
        <taxon>Arundineae</taxon>
        <taxon>Arundo</taxon>
    </lineage>
</organism>
<proteinExistence type="predicted"/>
<sequence>MAPRGAPRAALPQPRHHHLPYTGRPNGGLLDPATPAGHALPRCLRRSPTVTTSLYAGRETVVATTTTLASCYSASPPLVHLLSLPSPLMLSALPVMAGL</sequence>
<feature type="region of interest" description="Disordered" evidence="1">
    <location>
        <begin position="1"/>
        <end position="43"/>
    </location>
</feature>
<name>A0A0A9BCG2_ARUDO</name>
<reference evidence="2" key="2">
    <citation type="journal article" date="2015" name="Data Brief">
        <title>Shoot transcriptome of the giant reed, Arundo donax.</title>
        <authorList>
            <person name="Barrero R.A."/>
            <person name="Guerrero F.D."/>
            <person name="Moolhuijzen P."/>
            <person name="Goolsby J.A."/>
            <person name="Tidwell J."/>
            <person name="Bellgard S.E."/>
            <person name="Bellgard M.I."/>
        </authorList>
    </citation>
    <scope>NUCLEOTIDE SEQUENCE</scope>
    <source>
        <tissue evidence="2">Shoot tissue taken approximately 20 cm above the soil surface</tissue>
    </source>
</reference>
<accession>A0A0A9BCG2</accession>
<reference evidence="2" key="1">
    <citation type="submission" date="2014-09" db="EMBL/GenBank/DDBJ databases">
        <authorList>
            <person name="Magalhaes I.L.F."/>
            <person name="Oliveira U."/>
            <person name="Santos F.R."/>
            <person name="Vidigal T.H.D.A."/>
            <person name="Brescovit A.D."/>
            <person name="Santos A.J."/>
        </authorList>
    </citation>
    <scope>NUCLEOTIDE SEQUENCE</scope>
    <source>
        <tissue evidence="2">Shoot tissue taken approximately 20 cm above the soil surface</tissue>
    </source>
</reference>